<evidence type="ECO:0000256" key="1">
    <source>
        <dbReference type="SAM" id="MobiDB-lite"/>
    </source>
</evidence>
<feature type="region of interest" description="Disordered" evidence="1">
    <location>
        <begin position="44"/>
        <end position="67"/>
    </location>
</feature>
<accession>A0AAV7EM42</accession>
<sequence length="126" mass="14347">MQAMGWVYCFACSSPSSQEQTDLLNSERLVLIFIESGGRWLPPSVRGGREEGGNTMPPILSGGSDYSMLRGRRRQKDNRLQEVDEDGYMIPPKESGSRWQYDAAYSKLRKAVVIDAAYSEWTKRQY</sequence>
<keyword evidence="3" id="KW-1185">Reference proteome</keyword>
<evidence type="ECO:0000313" key="3">
    <source>
        <dbReference type="Proteomes" id="UP000825729"/>
    </source>
</evidence>
<proteinExistence type="predicted"/>
<reference evidence="2 3" key="1">
    <citation type="submission" date="2021-07" db="EMBL/GenBank/DDBJ databases">
        <title>The Aristolochia fimbriata genome: insights into angiosperm evolution, floral development and chemical biosynthesis.</title>
        <authorList>
            <person name="Jiao Y."/>
        </authorList>
    </citation>
    <scope>NUCLEOTIDE SEQUENCE [LARGE SCALE GENOMIC DNA]</scope>
    <source>
        <strain evidence="2">IBCAS-2021</strain>
        <tissue evidence="2">Leaf</tissue>
    </source>
</reference>
<organism evidence="2 3">
    <name type="scientific">Aristolochia fimbriata</name>
    <name type="common">White veined hardy Dutchman's pipe vine</name>
    <dbReference type="NCBI Taxonomy" id="158543"/>
    <lineage>
        <taxon>Eukaryota</taxon>
        <taxon>Viridiplantae</taxon>
        <taxon>Streptophyta</taxon>
        <taxon>Embryophyta</taxon>
        <taxon>Tracheophyta</taxon>
        <taxon>Spermatophyta</taxon>
        <taxon>Magnoliopsida</taxon>
        <taxon>Magnoliidae</taxon>
        <taxon>Piperales</taxon>
        <taxon>Aristolochiaceae</taxon>
        <taxon>Aristolochia</taxon>
    </lineage>
</organism>
<protein>
    <submittedName>
        <fullName evidence="2">Uncharacterized protein</fullName>
    </submittedName>
</protein>
<dbReference type="AlphaFoldDB" id="A0AAV7EM42"/>
<name>A0AAV7EM42_ARIFI</name>
<comment type="caution">
    <text evidence="2">The sequence shown here is derived from an EMBL/GenBank/DDBJ whole genome shotgun (WGS) entry which is preliminary data.</text>
</comment>
<dbReference type="EMBL" id="JAINDJ010000004">
    <property type="protein sequence ID" value="KAG9449511.1"/>
    <property type="molecule type" value="Genomic_DNA"/>
</dbReference>
<gene>
    <name evidence="2" type="ORF">H6P81_009476</name>
</gene>
<dbReference type="Proteomes" id="UP000825729">
    <property type="component" value="Unassembled WGS sequence"/>
</dbReference>
<evidence type="ECO:0000313" key="2">
    <source>
        <dbReference type="EMBL" id="KAG9449511.1"/>
    </source>
</evidence>